<evidence type="ECO:0000313" key="3">
    <source>
        <dbReference type="Proteomes" id="UP000297245"/>
    </source>
</evidence>
<evidence type="ECO:0000256" key="1">
    <source>
        <dbReference type="SAM" id="SignalP"/>
    </source>
</evidence>
<protein>
    <recommendedName>
        <fullName evidence="4">Hydrophobin</fullName>
    </recommendedName>
</protein>
<dbReference type="EMBL" id="ML179640">
    <property type="protein sequence ID" value="THU83804.1"/>
    <property type="molecule type" value="Genomic_DNA"/>
</dbReference>
<dbReference type="Proteomes" id="UP000297245">
    <property type="component" value="Unassembled WGS sequence"/>
</dbReference>
<evidence type="ECO:0008006" key="4">
    <source>
        <dbReference type="Google" id="ProtNLM"/>
    </source>
</evidence>
<feature type="signal peptide" evidence="1">
    <location>
        <begin position="1"/>
        <end position="19"/>
    </location>
</feature>
<reference evidence="2 3" key="1">
    <citation type="journal article" date="2019" name="Nat. Ecol. Evol.">
        <title>Megaphylogeny resolves global patterns of mushroom evolution.</title>
        <authorList>
            <person name="Varga T."/>
            <person name="Krizsan K."/>
            <person name="Foldi C."/>
            <person name="Dima B."/>
            <person name="Sanchez-Garcia M."/>
            <person name="Sanchez-Ramirez S."/>
            <person name="Szollosi G.J."/>
            <person name="Szarkandi J.G."/>
            <person name="Papp V."/>
            <person name="Albert L."/>
            <person name="Andreopoulos W."/>
            <person name="Angelini C."/>
            <person name="Antonin V."/>
            <person name="Barry K.W."/>
            <person name="Bougher N.L."/>
            <person name="Buchanan P."/>
            <person name="Buyck B."/>
            <person name="Bense V."/>
            <person name="Catcheside P."/>
            <person name="Chovatia M."/>
            <person name="Cooper J."/>
            <person name="Damon W."/>
            <person name="Desjardin D."/>
            <person name="Finy P."/>
            <person name="Geml J."/>
            <person name="Haridas S."/>
            <person name="Hughes K."/>
            <person name="Justo A."/>
            <person name="Karasinski D."/>
            <person name="Kautmanova I."/>
            <person name="Kiss B."/>
            <person name="Kocsube S."/>
            <person name="Kotiranta H."/>
            <person name="LaButti K.M."/>
            <person name="Lechner B.E."/>
            <person name="Liimatainen K."/>
            <person name="Lipzen A."/>
            <person name="Lukacs Z."/>
            <person name="Mihaltcheva S."/>
            <person name="Morgado L.N."/>
            <person name="Niskanen T."/>
            <person name="Noordeloos M.E."/>
            <person name="Ohm R.A."/>
            <person name="Ortiz-Santana B."/>
            <person name="Ovrebo C."/>
            <person name="Racz N."/>
            <person name="Riley R."/>
            <person name="Savchenko A."/>
            <person name="Shiryaev A."/>
            <person name="Soop K."/>
            <person name="Spirin V."/>
            <person name="Szebenyi C."/>
            <person name="Tomsovsky M."/>
            <person name="Tulloss R.E."/>
            <person name="Uehling J."/>
            <person name="Grigoriev I.V."/>
            <person name="Vagvolgyi C."/>
            <person name="Papp T."/>
            <person name="Martin F.M."/>
            <person name="Miettinen O."/>
            <person name="Hibbett D.S."/>
            <person name="Nagy L.G."/>
        </authorList>
    </citation>
    <scope>NUCLEOTIDE SEQUENCE [LARGE SCALE GENOMIC DNA]</scope>
    <source>
        <strain evidence="2 3">CBS 962.96</strain>
    </source>
</reference>
<gene>
    <name evidence="2" type="ORF">K435DRAFT_870942</name>
</gene>
<keyword evidence="3" id="KW-1185">Reference proteome</keyword>
<dbReference type="AlphaFoldDB" id="A0A4S8L5C2"/>
<keyword evidence="1" id="KW-0732">Signal</keyword>
<organism evidence="2 3">
    <name type="scientific">Dendrothele bispora (strain CBS 962.96)</name>
    <dbReference type="NCBI Taxonomy" id="1314807"/>
    <lineage>
        <taxon>Eukaryota</taxon>
        <taxon>Fungi</taxon>
        <taxon>Dikarya</taxon>
        <taxon>Basidiomycota</taxon>
        <taxon>Agaricomycotina</taxon>
        <taxon>Agaricomycetes</taxon>
        <taxon>Agaricomycetidae</taxon>
        <taxon>Agaricales</taxon>
        <taxon>Agaricales incertae sedis</taxon>
        <taxon>Dendrothele</taxon>
    </lineage>
</organism>
<feature type="chain" id="PRO_5020467263" description="Hydrophobin" evidence="1">
    <location>
        <begin position="20"/>
        <end position="54"/>
    </location>
</feature>
<sequence length="54" mass="5723">MSSSLCSLALLSCIPCVAVSPYPLFVLLRAFFQLGRDCCGRVFGFGVAFAPTSC</sequence>
<accession>A0A4S8L5C2</accession>
<name>A0A4S8L5C2_DENBC</name>
<proteinExistence type="predicted"/>
<evidence type="ECO:0000313" key="2">
    <source>
        <dbReference type="EMBL" id="THU83804.1"/>
    </source>
</evidence>